<evidence type="ECO:0000313" key="2">
    <source>
        <dbReference type="Proteomes" id="UP000183413"/>
    </source>
</evidence>
<dbReference type="AlphaFoldDB" id="A0A1I5G833"/>
<dbReference type="InterPro" id="IPR036390">
    <property type="entry name" value="WH_DNA-bd_sf"/>
</dbReference>
<dbReference type="Proteomes" id="UP000183413">
    <property type="component" value="Unassembled WGS sequence"/>
</dbReference>
<reference evidence="1 2" key="1">
    <citation type="submission" date="2016-10" db="EMBL/GenBank/DDBJ databases">
        <authorList>
            <person name="de Groot N.N."/>
        </authorList>
    </citation>
    <scope>NUCLEOTIDE SEQUENCE [LARGE SCALE GENOMIC DNA]</scope>
    <source>
        <strain evidence="1 2">DSM 43067</strain>
    </source>
</reference>
<dbReference type="Gene3D" id="1.10.10.10">
    <property type="entry name" value="Winged helix-like DNA-binding domain superfamily/Winged helix DNA-binding domain"/>
    <property type="match status" value="1"/>
</dbReference>
<dbReference type="eggNOG" id="COG1846">
    <property type="taxonomic scope" value="Bacteria"/>
</dbReference>
<gene>
    <name evidence="1" type="ORF">SAMN04489713_10570</name>
</gene>
<dbReference type="EMBL" id="FOVH01000005">
    <property type="protein sequence ID" value="SFO32013.1"/>
    <property type="molecule type" value="Genomic_DNA"/>
</dbReference>
<dbReference type="InterPro" id="IPR036388">
    <property type="entry name" value="WH-like_DNA-bd_sf"/>
</dbReference>
<keyword evidence="2" id="KW-1185">Reference proteome</keyword>
<evidence type="ECO:0000313" key="1">
    <source>
        <dbReference type="EMBL" id="SFO32013.1"/>
    </source>
</evidence>
<dbReference type="GeneID" id="99651827"/>
<dbReference type="SUPFAM" id="SSF46785">
    <property type="entry name" value="Winged helix' DNA-binding domain"/>
    <property type="match status" value="1"/>
</dbReference>
<dbReference type="RefSeq" id="WP_075021405.1">
    <property type="nucleotide sequence ID" value="NZ_CP083237.1"/>
</dbReference>
<protein>
    <recommendedName>
        <fullName evidence="3">DNA-binding transcriptional regulator, MarR family</fullName>
    </recommendedName>
</protein>
<name>A0A1I5G833_9ACTN</name>
<proteinExistence type="predicted"/>
<dbReference type="InParanoid" id="A0A1I5G833"/>
<evidence type="ECO:0008006" key="3">
    <source>
        <dbReference type="Google" id="ProtNLM"/>
    </source>
</evidence>
<accession>A0A1I5G833</accession>
<dbReference type="STRING" id="1993.SAMN04489713_10570"/>
<sequence>MTTTEIPSIDQMSDEELARQPAAYWTGVAYESVIGFIRAEQARHGSTQPQFWLLRNLSPHDISPDGQGMTIPELAHAMRTYLRPEDDLEAEAEALLARGWLRRDDDGRLWITPEGEEGRRAIKQLAPEITARIHEGIDDADYVAALKVLGRMIRNTSGPG</sequence>
<organism evidence="1 2">
    <name type="scientific">Actinomadura madurae</name>
    <dbReference type="NCBI Taxonomy" id="1993"/>
    <lineage>
        <taxon>Bacteria</taxon>
        <taxon>Bacillati</taxon>
        <taxon>Actinomycetota</taxon>
        <taxon>Actinomycetes</taxon>
        <taxon>Streptosporangiales</taxon>
        <taxon>Thermomonosporaceae</taxon>
        <taxon>Actinomadura</taxon>
    </lineage>
</organism>